<proteinExistence type="predicted"/>
<dbReference type="EMBL" id="JAKUCV010005040">
    <property type="protein sequence ID" value="KAJ4832934.1"/>
    <property type="molecule type" value="Genomic_DNA"/>
</dbReference>
<organism evidence="2 3">
    <name type="scientific">Turnera subulata</name>
    <dbReference type="NCBI Taxonomy" id="218843"/>
    <lineage>
        <taxon>Eukaryota</taxon>
        <taxon>Viridiplantae</taxon>
        <taxon>Streptophyta</taxon>
        <taxon>Embryophyta</taxon>
        <taxon>Tracheophyta</taxon>
        <taxon>Spermatophyta</taxon>
        <taxon>Magnoliopsida</taxon>
        <taxon>eudicotyledons</taxon>
        <taxon>Gunneridae</taxon>
        <taxon>Pentapetalae</taxon>
        <taxon>rosids</taxon>
        <taxon>fabids</taxon>
        <taxon>Malpighiales</taxon>
        <taxon>Passifloraceae</taxon>
        <taxon>Turnera</taxon>
    </lineage>
</organism>
<sequence length="132" mass="15484">MLRGLWNPTKGMEITQLDRALFLIQFSAKRDVLSVVKREPWTFDKRLVLLKQVSGDEQFPSVHLNTCSFWVKIFHIPMSFRTDRHLMLIAGRLGEFGGFDERGIVGWEHYVRVRITLNIDLPLKKEIRSRST</sequence>
<feature type="domain" description="DUF4283" evidence="1">
    <location>
        <begin position="2"/>
        <end position="57"/>
    </location>
</feature>
<evidence type="ECO:0000259" key="1">
    <source>
        <dbReference type="Pfam" id="PF14111"/>
    </source>
</evidence>
<dbReference type="PANTHER" id="PTHR31286">
    <property type="entry name" value="GLYCINE-RICH CELL WALL STRUCTURAL PROTEIN 1.8-LIKE"/>
    <property type="match status" value="1"/>
</dbReference>
<dbReference type="InterPro" id="IPR025558">
    <property type="entry name" value="DUF4283"/>
</dbReference>
<reference evidence="2" key="1">
    <citation type="submission" date="2022-02" db="EMBL/GenBank/DDBJ databases">
        <authorList>
            <person name="Henning P.M."/>
            <person name="McCubbin A.G."/>
            <person name="Shore J.S."/>
        </authorList>
    </citation>
    <scope>NUCLEOTIDE SEQUENCE</scope>
    <source>
        <strain evidence="2">F60SS</strain>
        <tissue evidence="2">Leaves</tissue>
    </source>
</reference>
<reference evidence="2" key="2">
    <citation type="journal article" date="2023" name="Plants (Basel)">
        <title>Annotation of the Turnera subulata (Passifloraceae) Draft Genome Reveals the S-Locus Evolved after the Divergence of Turneroideae from Passifloroideae in a Stepwise Manner.</title>
        <authorList>
            <person name="Henning P.M."/>
            <person name="Roalson E.H."/>
            <person name="Mir W."/>
            <person name="McCubbin A.G."/>
            <person name="Shore J.S."/>
        </authorList>
    </citation>
    <scope>NUCLEOTIDE SEQUENCE</scope>
    <source>
        <strain evidence="2">F60SS</strain>
    </source>
</reference>
<protein>
    <recommendedName>
        <fullName evidence="1">DUF4283 domain-containing protein</fullName>
    </recommendedName>
</protein>
<dbReference type="AlphaFoldDB" id="A0A9Q0J943"/>
<accession>A0A9Q0J943</accession>
<name>A0A9Q0J943_9ROSI</name>
<evidence type="ECO:0000313" key="3">
    <source>
        <dbReference type="Proteomes" id="UP001141552"/>
    </source>
</evidence>
<dbReference type="InterPro" id="IPR040256">
    <property type="entry name" value="At4g02000-like"/>
</dbReference>
<dbReference type="PANTHER" id="PTHR31286:SF167">
    <property type="entry name" value="OS09G0268800 PROTEIN"/>
    <property type="match status" value="1"/>
</dbReference>
<keyword evidence="3" id="KW-1185">Reference proteome</keyword>
<gene>
    <name evidence="2" type="ORF">Tsubulata_022974</name>
</gene>
<evidence type="ECO:0000313" key="2">
    <source>
        <dbReference type="EMBL" id="KAJ4832934.1"/>
    </source>
</evidence>
<dbReference type="OrthoDB" id="1097842at2759"/>
<dbReference type="Proteomes" id="UP001141552">
    <property type="component" value="Unassembled WGS sequence"/>
</dbReference>
<comment type="caution">
    <text evidence="2">The sequence shown here is derived from an EMBL/GenBank/DDBJ whole genome shotgun (WGS) entry which is preliminary data.</text>
</comment>
<dbReference type="Pfam" id="PF14111">
    <property type="entry name" value="DUF4283"/>
    <property type="match status" value="1"/>
</dbReference>